<dbReference type="HOGENOM" id="CLU_072063_0_0_5"/>
<reference evidence="2 3" key="1">
    <citation type="submission" date="2013-12" db="EMBL/GenBank/DDBJ databases">
        <title>Complete genome sequence of Rhizobium etli bv. mimosae IE4771.</title>
        <authorList>
            <person name="Bustos P."/>
            <person name="Santamaria R.I."/>
            <person name="Lozano L."/>
            <person name="Ormeno-Orrillo E."/>
            <person name="Rogel M.A."/>
            <person name="Romero D."/>
            <person name="Cevallos M.A."/>
            <person name="Martinez-Romero E."/>
            <person name="Gonzalez V."/>
        </authorList>
    </citation>
    <scope>NUCLEOTIDE SEQUENCE [LARGE SCALE GENOMIC DNA]</scope>
    <source>
        <strain evidence="2 3">IE4771</strain>
    </source>
</reference>
<sequence length="259" mass="28441">MAHSGRRIFISAIAALLAMPAAAAEIQHRTVYRVTLAGLPIARAAFLTQIEDDHSYKIAGDIKSAGLANLVKTISAKTSVTGVVRNDRLQALKYSLYYKSGKKARVYEVSYRNGDIISATTTPPPKRPKNWIDVTPRDMRSVLDPISGLVFTGDTKVCSQTLPIFDGETRMDLVLSPKGDEDFSTDGFKGKAVVCGVRFVPRSGYKKGRKDIDYLSKSDRMEIWFAKSDAANVYAPVYVRIPTEYGMVTITAVKYGSVS</sequence>
<feature type="signal peptide" evidence="1">
    <location>
        <begin position="1"/>
        <end position="23"/>
    </location>
</feature>
<evidence type="ECO:0000256" key="1">
    <source>
        <dbReference type="SAM" id="SignalP"/>
    </source>
</evidence>
<organism evidence="2 3">
    <name type="scientific">Rhizobium etli bv. mimosae str. IE4771</name>
    <dbReference type="NCBI Taxonomy" id="1432050"/>
    <lineage>
        <taxon>Bacteria</taxon>
        <taxon>Pseudomonadati</taxon>
        <taxon>Pseudomonadota</taxon>
        <taxon>Alphaproteobacteria</taxon>
        <taxon>Hyphomicrobiales</taxon>
        <taxon>Rhizobiaceae</taxon>
        <taxon>Rhizobium/Agrobacterium group</taxon>
        <taxon>Rhizobium</taxon>
    </lineage>
</organism>
<evidence type="ECO:0000313" key="3">
    <source>
        <dbReference type="Proteomes" id="UP000027180"/>
    </source>
</evidence>
<evidence type="ECO:0000313" key="2">
    <source>
        <dbReference type="EMBL" id="AIC29181.1"/>
    </source>
</evidence>
<dbReference type="Pfam" id="PF11306">
    <property type="entry name" value="DUF3108"/>
    <property type="match status" value="1"/>
</dbReference>
<dbReference type="RefSeq" id="WP_038691623.1">
    <property type="nucleotide sequence ID" value="NZ_CP006986.1"/>
</dbReference>
<name>A0A060IBW0_RHIET</name>
<gene>
    <name evidence="2" type="ORF">IE4771_CH04131</name>
</gene>
<dbReference type="OrthoDB" id="7630100at2"/>
<accession>A0A060IBW0</accession>
<dbReference type="Proteomes" id="UP000027180">
    <property type="component" value="Chromosome"/>
</dbReference>
<dbReference type="AlphaFoldDB" id="A0A060IBW0"/>
<evidence type="ECO:0008006" key="4">
    <source>
        <dbReference type="Google" id="ProtNLM"/>
    </source>
</evidence>
<proteinExistence type="predicted"/>
<protein>
    <recommendedName>
        <fullName evidence="4">DUF3108 domain-containing protein</fullName>
    </recommendedName>
</protein>
<feature type="chain" id="PRO_5001584025" description="DUF3108 domain-containing protein" evidence="1">
    <location>
        <begin position="24"/>
        <end position="259"/>
    </location>
</feature>
<dbReference type="EMBL" id="CP006986">
    <property type="protein sequence ID" value="AIC29181.1"/>
    <property type="molecule type" value="Genomic_DNA"/>
</dbReference>
<dbReference type="KEGG" id="rei:IE4771_CH04131"/>
<dbReference type="InterPro" id="IPR021457">
    <property type="entry name" value="DUF3108"/>
</dbReference>
<keyword evidence="1" id="KW-0732">Signal</keyword>